<proteinExistence type="predicted"/>
<dbReference type="EMBL" id="DF974289">
    <property type="protein sequence ID" value="GAU47173.1"/>
    <property type="molecule type" value="Genomic_DNA"/>
</dbReference>
<gene>
    <name evidence="1" type="ORF">TSUD_283370</name>
</gene>
<keyword evidence="2" id="KW-1185">Reference proteome</keyword>
<reference evidence="2" key="1">
    <citation type="journal article" date="2017" name="Front. Plant Sci.">
        <title>Climate Clever Clovers: New Paradigm to Reduce the Environmental Footprint of Ruminants by Breeding Low Methanogenic Forages Utilizing Haplotype Variation.</title>
        <authorList>
            <person name="Kaur P."/>
            <person name="Appels R."/>
            <person name="Bayer P.E."/>
            <person name="Keeble-Gagnere G."/>
            <person name="Wang J."/>
            <person name="Hirakawa H."/>
            <person name="Shirasawa K."/>
            <person name="Vercoe P."/>
            <person name="Stefanova K."/>
            <person name="Durmic Z."/>
            <person name="Nichols P."/>
            <person name="Revell C."/>
            <person name="Isobe S.N."/>
            <person name="Edwards D."/>
            <person name="Erskine W."/>
        </authorList>
    </citation>
    <scope>NUCLEOTIDE SEQUENCE [LARGE SCALE GENOMIC DNA]</scope>
    <source>
        <strain evidence="2">cv. Daliak</strain>
    </source>
</reference>
<evidence type="ECO:0000313" key="2">
    <source>
        <dbReference type="Proteomes" id="UP000242715"/>
    </source>
</evidence>
<protein>
    <submittedName>
        <fullName evidence="1">Uncharacterized protein</fullName>
    </submittedName>
</protein>
<organism evidence="1 2">
    <name type="scientific">Trifolium subterraneum</name>
    <name type="common">Subterranean clover</name>
    <dbReference type="NCBI Taxonomy" id="3900"/>
    <lineage>
        <taxon>Eukaryota</taxon>
        <taxon>Viridiplantae</taxon>
        <taxon>Streptophyta</taxon>
        <taxon>Embryophyta</taxon>
        <taxon>Tracheophyta</taxon>
        <taxon>Spermatophyta</taxon>
        <taxon>Magnoliopsida</taxon>
        <taxon>eudicotyledons</taxon>
        <taxon>Gunneridae</taxon>
        <taxon>Pentapetalae</taxon>
        <taxon>rosids</taxon>
        <taxon>fabids</taxon>
        <taxon>Fabales</taxon>
        <taxon>Fabaceae</taxon>
        <taxon>Papilionoideae</taxon>
        <taxon>50 kb inversion clade</taxon>
        <taxon>NPAAA clade</taxon>
        <taxon>Hologalegina</taxon>
        <taxon>IRL clade</taxon>
        <taxon>Trifolieae</taxon>
        <taxon>Trifolium</taxon>
    </lineage>
</organism>
<accession>A0A2Z6NYD3</accession>
<dbReference type="Proteomes" id="UP000242715">
    <property type="component" value="Unassembled WGS sequence"/>
</dbReference>
<evidence type="ECO:0000313" key="1">
    <source>
        <dbReference type="EMBL" id="GAU47173.1"/>
    </source>
</evidence>
<dbReference type="AlphaFoldDB" id="A0A2Z6NYD3"/>
<sequence length="55" mass="6147">MQDPIMHSKIKTTASGGLLFDSVLNFESSPELEERRLPEMDFPARFCGVFVCVGL</sequence>
<name>A0A2Z6NYD3_TRISU</name>